<dbReference type="EMBL" id="PTJD01000022">
    <property type="protein sequence ID" value="PPK90835.1"/>
    <property type="molecule type" value="Genomic_DNA"/>
</dbReference>
<comment type="caution">
    <text evidence="1">The sequence shown here is derived from an EMBL/GenBank/DDBJ whole genome shotgun (WGS) entry which is preliminary data.</text>
</comment>
<gene>
    <name evidence="1" type="ORF">CLV92_12210</name>
</gene>
<reference evidence="1 2" key="1">
    <citation type="submission" date="2018-02" db="EMBL/GenBank/DDBJ databases">
        <title>Genomic Encyclopedia of Archaeal and Bacterial Type Strains, Phase II (KMG-II): from individual species to whole genera.</title>
        <authorList>
            <person name="Goeker M."/>
        </authorList>
    </citation>
    <scope>NUCLEOTIDE SEQUENCE [LARGE SCALE GENOMIC DNA]</scope>
    <source>
        <strain evidence="1 2">DSM 22857</strain>
    </source>
</reference>
<evidence type="ECO:0000313" key="2">
    <source>
        <dbReference type="Proteomes" id="UP000239485"/>
    </source>
</evidence>
<dbReference type="Proteomes" id="UP000239485">
    <property type="component" value="Unassembled WGS sequence"/>
</dbReference>
<proteinExistence type="predicted"/>
<protein>
    <submittedName>
        <fullName evidence="1">Uncharacterized protein</fullName>
    </submittedName>
</protein>
<keyword evidence="2" id="KW-1185">Reference proteome</keyword>
<accession>A0A2S6IC61</accession>
<organism evidence="1 2">
    <name type="scientific">Kineococcus xinjiangensis</name>
    <dbReference type="NCBI Taxonomy" id="512762"/>
    <lineage>
        <taxon>Bacteria</taxon>
        <taxon>Bacillati</taxon>
        <taxon>Actinomycetota</taxon>
        <taxon>Actinomycetes</taxon>
        <taxon>Kineosporiales</taxon>
        <taxon>Kineosporiaceae</taxon>
        <taxon>Kineococcus</taxon>
    </lineage>
</organism>
<evidence type="ECO:0000313" key="1">
    <source>
        <dbReference type="EMBL" id="PPK90835.1"/>
    </source>
</evidence>
<dbReference type="AlphaFoldDB" id="A0A2S6IC61"/>
<name>A0A2S6IC61_9ACTN</name>
<sequence length="114" mass="12647">MGARCGDVSMDLMQAEAVAPLVESGEVVDAWDLYDGDVIEHPDTGEVMTISAHIHLNPHYLWLMPGVIRFDVYDGLDVDGPLEWDGEPVKLTISEGMPIRRLFQYVLPPGGRIK</sequence>